<dbReference type="InterPro" id="IPR003593">
    <property type="entry name" value="AAA+_ATPase"/>
</dbReference>
<evidence type="ECO:0000256" key="7">
    <source>
        <dbReference type="ARBA" id="ARBA00023136"/>
    </source>
</evidence>
<evidence type="ECO:0000256" key="2">
    <source>
        <dbReference type="ARBA" id="ARBA00022448"/>
    </source>
</evidence>
<dbReference type="OMA" id="FWITIGL"/>
<evidence type="ECO:0000256" key="5">
    <source>
        <dbReference type="ARBA" id="ARBA00022840"/>
    </source>
</evidence>
<dbReference type="InterPro" id="IPR027417">
    <property type="entry name" value="P-loop_NTPase"/>
</dbReference>
<dbReference type="PROSITE" id="PS50893">
    <property type="entry name" value="ABC_TRANSPORTER_2"/>
    <property type="match status" value="1"/>
</dbReference>
<evidence type="ECO:0000256" key="6">
    <source>
        <dbReference type="ARBA" id="ARBA00022989"/>
    </source>
</evidence>
<dbReference type="SMART" id="SM00382">
    <property type="entry name" value="AAA"/>
    <property type="match status" value="1"/>
</dbReference>
<dbReference type="AlphaFoldDB" id="A0A251SQR7"/>
<evidence type="ECO:0000313" key="13">
    <source>
        <dbReference type="Proteomes" id="UP000215914"/>
    </source>
</evidence>
<dbReference type="GO" id="GO:0016887">
    <property type="term" value="F:ATP hydrolysis activity"/>
    <property type="evidence" value="ECO:0007669"/>
    <property type="project" value="InterPro"/>
</dbReference>
<dbReference type="GO" id="GO:0140359">
    <property type="term" value="F:ABC-type transporter activity"/>
    <property type="evidence" value="ECO:0007669"/>
    <property type="project" value="InterPro"/>
</dbReference>
<evidence type="ECO:0000256" key="9">
    <source>
        <dbReference type="SAM" id="Phobius"/>
    </source>
</evidence>
<organism evidence="12 13">
    <name type="scientific">Helianthus annuus</name>
    <name type="common">Common sunflower</name>
    <dbReference type="NCBI Taxonomy" id="4232"/>
    <lineage>
        <taxon>Eukaryota</taxon>
        <taxon>Viridiplantae</taxon>
        <taxon>Streptophyta</taxon>
        <taxon>Embryophyta</taxon>
        <taxon>Tracheophyta</taxon>
        <taxon>Spermatophyta</taxon>
        <taxon>Magnoliopsida</taxon>
        <taxon>eudicotyledons</taxon>
        <taxon>Gunneridae</taxon>
        <taxon>Pentapetalae</taxon>
        <taxon>asterids</taxon>
        <taxon>campanulids</taxon>
        <taxon>Asterales</taxon>
        <taxon>Asteraceae</taxon>
        <taxon>Asteroideae</taxon>
        <taxon>Heliantheae alliance</taxon>
        <taxon>Heliantheae</taxon>
        <taxon>Helianthus</taxon>
    </lineage>
</organism>
<evidence type="ECO:0000256" key="3">
    <source>
        <dbReference type="ARBA" id="ARBA00022692"/>
    </source>
</evidence>
<keyword evidence="5 11" id="KW-0067">ATP-binding</keyword>
<dbReference type="Pfam" id="PF00005">
    <property type="entry name" value="ABC_tran"/>
    <property type="match status" value="1"/>
</dbReference>
<keyword evidence="3 9" id="KW-0812">Transmembrane</keyword>
<evidence type="ECO:0000256" key="4">
    <source>
        <dbReference type="ARBA" id="ARBA00022741"/>
    </source>
</evidence>
<dbReference type="PANTHER" id="PTHR48041">
    <property type="entry name" value="ABC TRANSPORTER G FAMILY MEMBER 28"/>
    <property type="match status" value="1"/>
</dbReference>
<dbReference type="InterPro" id="IPR050352">
    <property type="entry name" value="ABCG_transporters"/>
</dbReference>
<dbReference type="GO" id="GO:0016020">
    <property type="term" value="C:membrane"/>
    <property type="evidence" value="ECO:0000318"/>
    <property type="project" value="GO_Central"/>
</dbReference>
<dbReference type="SUPFAM" id="SSF52540">
    <property type="entry name" value="P-loop containing nucleoside triphosphate hydrolases"/>
    <property type="match status" value="1"/>
</dbReference>
<dbReference type="Pfam" id="PF01061">
    <property type="entry name" value="ABC2_membrane"/>
    <property type="match status" value="1"/>
</dbReference>
<protein>
    <submittedName>
        <fullName evidence="11">AAA+ ATPase domain, pigment permease/Protein ATP-binding cassette sub-family G</fullName>
    </submittedName>
    <submittedName>
        <fullName evidence="12">Putative ABC-2 type transporter family protein</fullName>
    </submittedName>
</protein>
<dbReference type="Gene3D" id="3.40.50.300">
    <property type="entry name" value="P-loop containing nucleotide triphosphate hydrolases"/>
    <property type="match status" value="1"/>
</dbReference>
<sequence>MSFDTTSMSSDLPFLGPRSGPSSMDLQQLSRRPKHHVSPTLGELMQLVGDSNVVVPNQNNVFETLHSSPFVLSFNNLTYSVKTPRKITLSNALNGGKISVSNTKVLLDDISGEAREGEIMAVLGASGSGKSTLIDALANRIAKERLKGSVMLNGEVLESKLLKVISAYVMQDDLLFPMLTVEETLMFSAEFRLPRTLSKAKKKARVQALIDQLGLRNCAKTVIGDEGHRGVSGGERRRVSIGIDIIHDPIVLFLDEPTSGLDSTSAYMVVKVLQRIAQSGSIVIMSIHQPSYRIMSLLDKLIFLSRGQMVFSDNTSKLPEFFAQLGNPIPENEDRTEFALDYIRELEISGAGTKPLVDFYKSWSRNQNRETTLFQGAKMSLKDAISASISRGKLVSGATNIDSNLSSTVPTFANPFWVEVVVIAKRSMLNSWRSPELYAIRLGAIVVTGTILATMFRNLDNTPRGIQERLGFFAFAMSTMFYTCAEAIPVFLQERYIFMRETAYNAYRRSSYVVSHSIIAIPSLIFLSFVFACITFWAVGLAGGSMGFFTFLMFIFASFWVGSSFVTFLSGVVAHVMLGYTVVVAVLAYFLLFSGFFITRDRIPAYWLWFHYISLVKYPYQGVLQNEFDDPNKCFVRGTQIFDNSPLGAIPDAMKVNLLKSISRTLGVNITSSTCVTTGADILSKQGVTDIDKWGCFWVTIALGFLFRILFYFALLVGSKNKRR</sequence>
<keyword evidence="2" id="KW-0813">Transport</keyword>
<comment type="subcellular location">
    <subcellularLocation>
        <location evidence="1">Membrane</location>
        <topology evidence="1">Multi-pass membrane protein</topology>
    </subcellularLocation>
</comment>
<dbReference type="InterPro" id="IPR043926">
    <property type="entry name" value="ABCG_dom"/>
</dbReference>
<name>A0A251SQR7_HELAN</name>
<reference evidence="11 13" key="1">
    <citation type="journal article" date="2017" name="Nature">
        <title>The sunflower genome provides insights into oil metabolism, flowering and Asterid evolution.</title>
        <authorList>
            <person name="Badouin H."/>
            <person name="Gouzy J."/>
            <person name="Grassa C.J."/>
            <person name="Murat F."/>
            <person name="Staton S.E."/>
            <person name="Cottret L."/>
            <person name="Lelandais-Briere C."/>
            <person name="Owens G.L."/>
            <person name="Carrere S."/>
            <person name="Mayjonade B."/>
            <person name="Legrand L."/>
            <person name="Gill N."/>
            <person name="Kane N.C."/>
            <person name="Bowers J.E."/>
            <person name="Hubner S."/>
            <person name="Bellec A."/>
            <person name="Berard A."/>
            <person name="Berges H."/>
            <person name="Blanchet N."/>
            <person name="Boniface M.C."/>
            <person name="Brunel D."/>
            <person name="Catrice O."/>
            <person name="Chaidir N."/>
            <person name="Claudel C."/>
            <person name="Donnadieu C."/>
            <person name="Faraut T."/>
            <person name="Fievet G."/>
            <person name="Helmstetter N."/>
            <person name="King M."/>
            <person name="Knapp S.J."/>
            <person name="Lai Z."/>
            <person name="Le Paslier M.C."/>
            <person name="Lippi Y."/>
            <person name="Lorenzon L."/>
            <person name="Mandel J.R."/>
            <person name="Marage G."/>
            <person name="Marchand G."/>
            <person name="Marquand E."/>
            <person name="Bret-Mestries E."/>
            <person name="Morien E."/>
            <person name="Nambeesan S."/>
            <person name="Nguyen T."/>
            <person name="Pegot-Espagnet P."/>
            <person name="Pouilly N."/>
            <person name="Raftis F."/>
            <person name="Sallet E."/>
            <person name="Schiex T."/>
            <person name="Thomas J."/>
            <person name="Vandecasteele C."/>
            <person name="Vares D."/>
            <person name="Vear F."/>
            <person name="Vautrin S."/>
            <person name="Crespi M."/>
            <person name="Mangin B."/>
            <person name="Burke J.M."/>
            <person name="Salse J."/>
            <person name="Munos S."/>
            <person name="Vincourt P."/>
            <person name="Rieseberg L.H."/>
            <person name="Langlade N.B."/>
        </authorList>
    </citation>
    <scope>NUCLEOTIDE SEQUENCE [LARGE SCALE GENOMIC DNA]</scope>
    <source>
        <strain evidence="13">cv. SF193</strain>
        <tissue evidence="11">Leaves</tissue>
    </source>
</reference>
<dbReference type="Proteomes" id="UP000215914">
    <property type="component" value="Chromosome 13"/>
</dbReference>
<accession>A0A251SQR7</accession>
<feature type="transmembrane region" description="Helical" evidence="9">
    <location>
        <begin position="546"/>
        <end position="569"/>
    </location>
</feature>
<dbReference type="PROSITE" id="PS00211">
    <property type="entry name" value="ABC_TRANSPORTER_1"/>
    <property type="match status" value="1"/>
</dbReference>
<dbReference type="Gramene" id="mRNA:HanXRQr2_Chr13g0583891">
    <property type="protein sequence ID" value="CDS:HanXRQr2_Chr13g0583891.1"/>
    <property type="gene ID" value="HanXRQr2_Chr13g0583891"/>
</dbReference>
<feature type="compositionally biased region" description="Polar residues" evidence="8">
    <location>
        <begin position="1"/>
        <end position="10"/>
    </location>
</feature>
<feature type="region of interest" description="Disordered" evidence="8">
    <location>
        <begin position="1"/>
        <end position="36"/>
    </location>
</feature>
<keyword evidence="6 9" id="KW-1133">Transmembrane helix</keyword>
<proteinExistence type="predicted"/>
<keyword evidence="7 9" id="KW-0472">Membrane</keyword>
<dbReference type="InParanoid" id="A0A251SQR7"/>
<dbReference type="PANTHER" id="PTHR48041:SF109">
    <property type="entry name" value="ABC TRANSPORTER G FAMILY MEMBER 20"/>
    <property type="match status" value="1"/>
</dbReference>
<feature type="domain" description="ABC transporter" evidence="10">
    <location>
        <begin position="87"/>
        <end position="331"/>
    </location>
</feature>
<reference evidence="11" key="3">
    <citation type="submission" date="2020-06" db="EMBL/GenBank/DDBJ databases">
        <title>Helianthus annuus Genome sequencing and assembly Release 2.</title>
        <authorList>
            <person name="Gouzy J."/>
            <person name="Langlade N."/>
            <person name="Munos S."/>
        </authorList>
    </citation>
    <scope>NUCLEOTIDE SEQUENCE</scope>
    <source>
        <tissue evidence="11">Leaves</tissue>
    </source>
</reference>
<feature type="transmembrane region" description="Helical" evidence="9">
    <location>
        <begin position="513"/>
        <end position="540"/>
    </location>
</feature>
<feature type="transmembrane region" description="Helical" evidence="9">
    <location>
        <begin position="697"/>
        <end position="718"/>
    </location>
</feature>
<keyword evidence="4" id="KW-0547">Nucleotide-binding</keyword>
<dbReference type="InterPro" id="IPR013525">
    <property type="entry name" value="ABC2_TM"/>
</dbReference>
<feature type="transmembrane region" description="Helical" evidence="9">
    <location>
        <begin position="471"/>
        <end position="492"/>
    </location>
</feature>
<evidence type="ECO:0000259" key="10">
    <source>
        <dbReference type="PROSITE" id="PS50893"/>
    </source>
</evidence>
<dbReference type="GO" id="GO:0042626">
    <property type="term" value="F:ATPase-coupled transmembrane transporter activity"/>
    <property type="evidence" value="ECO:0000318"/>
    <property type="project" value="GO_Central"/>
</dbReference>
<feature type="compositionally biased region" description="Polar residues" evidence="8">
    <location>
        <begin position="20"/>
        <end position="30"/>
    </location>
</feature>
<dbReference type="EMBL" id="CM007902">
    <property type="protein sequence ID" value="OTG01187.1"/>
    <property type="molecule type" value="Genomic_DNA"/>
</dbReference>
<keyword evidence="13" id="KW-1185">Reference proteome</keyword>
<evidence type="ECO:0000256" key="8">
    <source>
        <dbReference type="SAM" id="MobiDB-lite"/>
    </source>
</evidence>
<dbReference type="GO" id="GO:0005524">
    <property type="term" value="F:ATP binding"/>
    <property type="evidence" value="ECO:0007669"/>
    <property type="project" value="UniProtKB-KW"/>
</dbReference>
<gene>
    <name evidence="12" type="ORF">HannXRQ_Chr13g0399341</name>
    <name evidence="11" type="ORF">HanXRQr2_Chr13g0583891</name>
</gene>
<dbReference type="GO" id="GO:0055085">
    <property type="term" value="P:transmembrane transport"/>
    <property type="evidence" value="ECO:0000318"/>
    <property type="project" value="GO_Central"/>
</dbReference>
<dbReference type="InterPro" id="IPR017871">
    <property type="entry name" value="ABC_transporter-like_CS"/>
</dbReference>
<evidence type="ECO:0000313" key="12">
    <source>
        <dbReference type="EMBL" id="OTG01187.1"/>
    </source>
</evidence>
<dbReference type="EMBL" id="MNCJ02000328">
    <property type="protein sequence ID" value="KAF5773011.1"/>
    <property type="molecule type" value="Genomic_DNA"/>
</dbReference>
<dbReference type="FunFam" id="3.40.50.300:FF:000530">
    <property type="entry name" value="ABC transporter G family member 6"/>
    <property type="match status" value="1"/>
</dbReference>
<evidence type="ECO:0000313" key="11">
    <source>
        <dbReference type="EMBL" id="KAF5773011.1"/>
    </source>
</evidence>
<reference evidence="12" key="2">
    <citation type="submission" date="2017-02" db="EMBL/GenBank/DDBJ databases">
        <title>Sunflower complete genome.</title>
        <authorList>
            <person name="Langlade N."/>
            <person name="Munos S."/>
        </authorList>
    </citation>
    <scope>NUCLEOTIDE SEQUENCE [LARGE SCALE GENOMIC DNA]</scope>
    <source>
        <tissue evidence="12">Leaves</tissue>
    </source>
</reference>
<feature type="transmembrane region" description="Helical" evidence="9">
    <location>
        <begin position="576"/>
        <end position="598"/>
    </location>
</feature>
<dbReference type="OrthoDB" id="66620at2759"/>
<dbReference type="InterPro" id="IPR003439">
    <property type="entry name" value="ABC_transporter-like_ATP-bd"/>
</dbReference>
<evidence type="ECO:0000256" key="1">
    <source>
        <dbReference type="ARBA" id="ARBA00004141"/>
    </source>
</evidence>
<dbReference type="Pfam" id="PF19055">
    <property type="entry name" value="ABC2_membrane_7"/>
    <property type="match status" value="1"/>
</dbReference>
<feature type="transmembrane region" description="Helical" evidence="9">
    <location>
        <begin position="438"/>
        <end position="459"/>
    </location>
</feature>